<evidence type="ECO:0000313" key="2">
    <source>
        <dbReference type="Proteomes" id="UP000828390"/>
    </source>
</evidence>
<proteinExistence type="predicted"/>
<reference evidence="1" key="1">
    <citation type="journal article" date="2019" name="bioRxiv">
        <title>The Genome of the Zebra Mussel, Dreissena polymorpha: A Resource for Invasive Species Research.</title>
        <authorList>
            <person name="McCartney M.A."/>
            <person name="Auch B."/>
            <person name="Kono T."/>
            <person name="Mallez S."/>
            <person name="Zhang Y."/>
            <person name="Obille A."/>
            <person name="Becker A."/>
            <person name="Abrahante J.E."/>
            <person name="Garbe J."/>
            <person name="Badalamenti J.P."/>
            <person name="Herman A."/>
            <person name="Mangelson H."/>
            <person name="Liachko I."/>
            <person name="Sullivan S."/>
            <person name="Sone E.D."/>
            <person name="Koren S."/>
            <person name="Silverstein K.A.T."/>
            <person name="Beckman K.B."/>
            <person name="Gohl D.M."/>
        </authorList>
    </citation>
    <scope>NUCLEOTIDE SEQUENCE</scope>
    <source>
        <strain evidence="1">Duluth1</strain>
        <tissue evidence="1">Whole animal</tissue>
    </source>
</reference>
<keyword evidence="2" id="KW-1185">Reference proteome</keyword>
<dbReference type="EMBL" id="JAIWYP010000015">
    <property type="protein sequence ID" value="KAH3704897.1"/>
    <property type="molecule type" value="Genomic_DNA"/>
</dbReference>
<dbReference type="AlphaFoldDB" id="A0A9D4BTF2"/>
<comment type="caution">
    <text evidence="1">The sequence shown here is derived from an EMBL/GenBank/DDBJ whole genome shotgun (WGS) entry which is preliminary data.</text>
</comment>
<accession>A0A9D4BTF2</accession>
<protein>
    <submittedName>
        <fullName evidence="1">Uncharacterized protein</fullName>
    </submittedName>
</protein>
<organism evidence="1 2">
    <name type="scientific">Dreissena polymorpha</name>
    <name type="common">Zebra mussel</name>
    <name type="synonym">Mytilus polymorpha</name>
    <dbReference type="NCBI Taxonomy" id="45954"/>
    <lineage>
        <taxon>Eukaryota</taxon>
        <taxon>Metazoa</taxon>
        <taxon>Spiralia</taxon>
        <taxon>Lophotrochozoa</taxon>
        <taxon>Mollusca</taxon>
        <taxon>Bivalvia</taxon>
        <taxon>Autobranchia</taxon>
        <taxon>Heteroconchia</taxon>
        <taxon>Euheterodonta</taxon>
        <taxon>Imparidentia</taxon>
        <taxon>Neoheterodontei</taxon>
        <taxon>Myida</taxon>
        <taxon>Dreissenoidea</taxon>
        <taxon>Dreissenidae</taxon>
        <taxon>Dreissena</taxon>
    </lineage>
</organism>
<name>A0A9D4BTF2_DREPO</name>
<reference evidence="1" key="2">
    <citation type="submission" date="2020-11" db="EMBL/GenBank/DDBJ databases">
        <authorList>
            <person name="McCartney M.A."/>
            <person name="Auch B."/>
            <person name="Kono T."/>
            <person name="Mallez S."/>
            <person name="Becker A."/>
            <person name="Gohl D.M."/>
            <person name="Silverstein K.A.T."/>
            <person name="Koren S."/>
            <person name="Bechman K.B."/>
            <person name="Herman A."/>
            <person name="Abrahante J.E."/>
            <person name="Garbe J."/>
        </authorList>
    </citation>
    <scope>NUCLEOTIDE SEQUENCE</scope>
    <source>
        <strain evidence="1">Duluth1</strain>
        <tissue evidence="1">Whole animal</tissue>
    </source>
</reference>
<evidence type="ECO:0000313" key="1">
    <source>
        <dbReference type="EMBL" id="KAH3704897.1"/>
    </source>
</evidence>
<dbReference type="Proteomes" id="UP000828390">
    <property type="component" value="Unassembled WGS sequence"/>
</dbReference>
<sequence>MTTFHEDWTINVTSRVLTRKTAQPLGSHVFQWTGTIFKLSLAIIRTNVLTKLLTTPPTGGHVFQRTGTILELSQDIIRTNVPNKFHEDWTKNKKTAPSPGGQFHEDLIIYVTSRFNEDQIINVGLDFKFNQDIIRTNLLTKFYEDQTINVISRVLTWQNCDETTKHDGQKLIMLLCSGELKINGDHFDY</sequence>
<gene>
    <name evidence="1" type="ORF">DPMN_079958</name>
</gene>